<reference evidence="1" key="1">
    <citation type="submission" date="2023-04" db="EMBL/GenBank/DDBJ databases">
        <title>Ambrosiozyma monospora NBRC 10751.</title>
        <authorList>
            <person name="Ichikawa N."/>
            <person name="Sato H."/>
            <person name="Tonouchi N."/>
        </authorList>
    </citation>
    <scope>NUCLEOTIDE SEQUENCE</scope>
    <source>
        <strain evidence="1">NBRC 10751</strain>
    </source>
</reference>
<evidence type="ECO:0000313" key="2">
    <source>
        <dbReference type="Proteomes" id="UP001165064"/>
    </source>
</evidence>
<sequence length="250" mass="27131">MDRPRLGHQRPKDLKKSLDLIGSELSEFLNESNENTDSPLDYNSFVSLSESSSRPRSKRSSLTPEAVQELNKDKNNKDDETPPPVPPHRPFKSLSRSSTNEGLASHSPTSSRRGSTQSPKLQPKVPSTRPRKVTPVTDGTESVEQFQFPKPESVTASSPKAPPHDDTKPLMPSTRPTTASPKAPPHDETKPIIPSTRPTTSSPKAPPHDETKPVIPSSRPGRRSSPATGSSSVSAESSSTPPPATKQKFR</sequence>
<dbReference type="Proteomes" id="UP001165064">
    <property type="component" value="Unassembled WGS sequence"/>
</dbReference>
<accession>A0ACB5T7S4</accession>
<comment type="caution">
    <text evidence="1">The sequence shown here is derived from an EMBL/GenBank/DDBJ whole genome shotgun (WGS) entry which is preliminary data.</text>
</comment>
<protein>
    <submittedName>
        <fullName evidence="1">Unnamed protein product</fullName>
    </submittedName>
</protein>
<keyword evidence="2" id="KW-1185">Reference proteome</keyword>
<gene>
    <name evidence="1" type="ORF">Amon02_000605000</name>
</gene>
<evidence type="ECO:0000313" key="1">
    <source>
        <dbReference type="EMBL" id="GME83246.1"/>
    </source>
</evidence>
<dbReference type="EMBL" id="BSXS01004614">
    <property type="protein sequence ID" value="GME83246.1"/>
    <property type="molecule type" value="Genomic_DNA"/>
</dbReference>
<organism evidence="1 2">
    <name type="scientific">Ambrosiozyma monospora</name>
    <name type="common">Yeast</name>
    <name type="synonym">Endomycopsis monosporus</name>
    <dbReference type="NCBI Taxonomy" id="43982"/>
    <lineage>
        <taxon>Eukaryota</taxon>
        <taxon>Fungi</taxon>
        <taxon>Dikarya</taxon>
        <taxon>Ascomycota</taxon>
        <taxon>Saccharomycotina</taxon>
        <taxon>Pichiomycetes</taxon>
        <taxon>Pichiales</taxon>
        <taxon>Pichiaceae</taxon>
        <taxon>Ambrosiozyma</taxon>
    </lineage>
</organism>
<name>A0ACB5T7S4_AMBMO</name>
<proteinExistence type="predicted"/>